<dbReference type="SUPFAM" id="SSF110849">
    <property type="entry name" value="ParB/Sulfiredoxin"/>
    <property type="match status" value="1"/>
</dbReference>
<proteinExistence type="predicted"/>
<feature type="region of interest" description="Disordered" evidence="1">
    <location>
        <begin position="1"/>
        <end position="23"/>
    </location>
</feature>
<evidence type="ECO:0000313" key="2">
    <source>
        <dbReference type="EMBL" id="DAE04340.1"/>
    </source>
</evidence>
<reference evidence="2" key="1">
    <citation type="journal article" date="2021" name="Proc. Natl. Acad. Sci. U.S.A.">
        <title>A Catalog of Tens of Thousands of Viruses from Human Metagenomes Reveals Hidden Associations with Chronic Diseases.</title>
        <authorList>
            <person name="Tisza M.J."/>
            <person name="Buck C.B."/>
        </authorList>
    </citation>
    <scope>NUCLEOTIDE SEQUENCE</scope>
    <source>
        <strain evidence="2">Ctc6d98</strain>
    </source>
</reference>
<dbReference type="Gene3D" id="3.90.1530.10">
    <property type="entry name" value="Conserved hypothetical protein from pyrococcus furiosus pfu- 392566-001, ParB domain"/>
    <property type="match status" value="1"/>
</dbReference>
<sequence length="95" mass="10839">MEIKTLKIGDIHPYEKNPRKNDKSVAAVARSIEEFGWQQPIVVDVNHEIMRSYCAATTGLQSSKSGSEACGRLPRTQQAHMCIRHRSLSAFQRWR</sequence>
<accession>A0A8S5PDP5</accession>
<dbReference type="EMBL" id="BK015386">
    <property type="protein sequence ID" value="DAE04340.1"/>
    <property type="molecule type" value="Genomic_DNA"/>
</dbReference>
<protein>
    <submittedName>
        <fullName evidence="2">ParB protein</fullName>
    </submittedName>
</protein>
<dbReference type="InterPro" id="IPR036086">
    <property type="entry name" value="ParB/Sulfiredoxin_sf"/>
</dbReference>
<name>A0A8S5PDP5_9CAUD</name>
<evidence type="ECO:0000256" key="1">
    <source>
        <dbReference type="SAM" id="MobiDB-lite"/>
    </source>
</evidence>
<organism evidence="2">
    <name type="scientific">Siphoviridae sp. ctc6d98</name>
    <dbReference type="NCBI Taxonomy" id="2825569"/>
    <lineage>
        <taxon>Viruses</taxon>
        <taxon>Duplodnaviria</taxon>
        <taxon>Heunggongvirae</taxon>
        <taxon>Uroviricota</taxon>
        <taxon>Caudoviricetes</taxon>
    </lineage>
</organism>